<evidence type="ECO:0000313" key="1">
    <source>
        <dbReference type="EMBL" id="KKN09837.1"/>
    </source>
</evidence>
<organism evidence="1">
    <name type="scientific">marine sediment metagenome</name>
    <dbReference type="NCBI Taxonomy" id="412755"/>
    <lineage>
        <taxon>unclassified sequences</taxon>
        <taxon>metagenomes</taxon>
        <taxon>ecological metagenomes</taxon>
    </lineage>
</organism>
<dbReference type="EMBL" id="LAZR01004302">
    <property type="protein sequence ID" value="KKN09837.1"/>
    <property type="molecule type" value="Genomic_DNA"/>
</dbReference>
<accession>A0A0F9ND01</accession>
<name>A0A0F9ND01_9ZZZZ</name>
<protein>
    <submittedName>
        <fullName evidence="1">Uncharacterized protein</fullName>
    </submittedName>
</protein>
<gene>
    <name evidence="1" type="ORF">LCGC14_1042600</name>
</gene>
<dbReference type="AlphaFoldDB" id="A0A0F9ND01"/>
<reference evidence="1" key="1">
    <citation type="journal article" date="2015" name="Nature">
        <title>Complex archaea that bridge the gap between prokaryotes and eukaryotes.</title>
        <authorList>
            <person name="Spang A."/>
            <person name="Saw J.H."/>
            <person name="Jorgensen S.L."/>
            <person name="Zaremba-Niedzwiedzka K."/>
            <person name="Martijn J."/>
            <person name="Lind A.E."/>
            <person name="van Eijk R."/>
            <person name="Schleper C."/>
            <person name="Guy L."/>
            <person name="Ettema T.J."/>
        </authorList>
    </citation>
    <scope>NUCLEOTIDE SEQUENCE</scope>
</reference>
<comment type="caution">
    <text evidence="1">The sequence shown here is derived from an EMBL/GenBank/DDBJ whole genome shotgun (WGS) entry which is preliminary data.</text>
</comment>
<proteinExistence type="predicted"/>
<sequence length="54" mass="6517">MEKTCIFCGKSPENKTKERIIPKWLIEFTKQNYEKLPFGPYYKFDDSNKLLINQ</sequence>